<dbReference type="STRING" id="1141098.A0A1Y2E9G1"/>
<dbReference type="InParanoid" id="A0A1Y2E9G1"/>
<organism evidence="1 2">
    <name type="scientific">Pseudomassariella vexata</name>
    <dbReference type="NCBI Taxonomy" id="1141098"/>
    <lineage>
        <taxon>Eukaryota</taxon>
        <taxon>Fungi</taxon>
        <taxon>Dikarya</taxon>
        <taxon>Ascomycota</taxon>
        <taxon>Pezizomycotina</taxon>
        <taxon>Sordariomycetes</taxon>
        <taxon>Xylariomycetidae</taxon>
        <taxon>Amphisphaeriales</taxon>
        <taxon>Pseudomassariaceae</taxon>
        <taxon>Pseudomassariella</taxon>
    </lineage>
</organism>
<accession>A0A1Y2E9G1</accession>
<dbReference type="RefSeq" id="XP_040718505.1">
    <property type="nucleotide sequence ID" value="XM_040855411.1"/>
</dbReference>
<proteinExistence type="predicted"/>
<dbReference type="AlphaFoldDB" id="A0A1Y2E9G1"/>
<feature type="non-terminal residue" evidence="1">
    <location>
        <position position="1"/>
    </location>
</feature>
<sequence>GVTGIEEALTSRGIRTLLFTGANTYQSVGGSLPEASTKSWDYLLLSDGRGTTSPEFAREYIEHNFKD</sequence>
<dbReference type="SUPFAM" id="SSF52499">
    <property type="entry name" value="Isochorismatase-like hydrolases"/>
    <property type="match status" value="1"/>
</dbReference>
<keyword evidence="2" id="KW-1185">Reference proteome</keyword>
<evidence type="ECO:0000313" key="2">
    <source>
        <dbReference type="Proteomes" id="UP000193689"/>
    </source>
</evidence>
<name>A0A1Y2E9G1_9PEZI</name>
<dbReference type="OrthoDB" id="167809at2759"/>
<dbReference type="EMBL" id="MCFJ01000003">
    <property type="protein sequence ID" value="ORY68218.1"/>
    <property type="molecule type" value="Genomic_DNA"/>
</dbReference>
<dbReference type="GeneID" id="63771623"/>
<reference evidence="1 2" key="1">
    <citation type="submission" date="2016-07" db="EMBL/GenBank/DDBJ databases">
        <title>Pervasive Adenine N6-methylation of Active Genes in Fungi.</title>
        <authorList>
            <consortium name="DOE Joint Genome Institute"/>
            <person name="Mondo S.J."/>
            <person name="Dannebaum R.O."/>
            <person name="Kuo R.C."/>
            <person name="Labutti K."/>
            <person name="Haridas S."/>
            <person name="Kuo A."/>
            <person name="Salamov A."/>
            <person name="Ahrendt S.R."/>
            <person name="Lipzen A."/>
            <person name="Sullivan W."/>
            <person name="Andreopoulos W.B."/>
            <person name="Clum A."/>
            <person name="Lindquist E."/>
            <person name="Daum C."/>
            <person name="Ramamoorthy G.K."/>
            <person name="Gryganskyi A."/>
            <person name="Culley D."/>
            <person name="Magnuson J.K."/>
            <person name="James T.Y."/>
            <person name="O'Malley M.A."/>
            <person name="Stajich J.E."/>
            <person name="Spatafora J.W."/>
            <person name="Visel A."/>
            <person name="Grigoriev I.V."/>
        </authorList>
    </citation>
    <scope>NUCLEOTIDE SEQUENCE [LARGE SCALE GENOMIC DNA]</scope>
    <source>
        <strain evidence="1 2">CBS 129021</strain>
    </source>
</reference>
<dbReference type="Gene3D" id="3.40.50.850">
    <property type="entry name" value="Isochorismatase-like"/>
    <property type="match status" value="1"/>
</dbReference>
<comment type="caution">
    <text evidence="1">The sequence shown here is derived from an EMBL/GenBank/DDBJ whole genome shotgun (WGS) entry which is preliminary data.</text>
</comment>
<dbReference type="InterPro" id="IPR036380">
    <property type="entry name" value="Isochorismatase-like_sf"/>
</dbReference>
<dbReference type="Proteomes" id="UP000193689">
    <property type="component" value="Unassembled WGS sequence"/>
</dbReference>
<evidence type="ECO:0000313" key="1">
    <source>
        <dbReference type="EMBL" id="ORY68218.1"/>
    </source>
</evidence>
<gene>
    <name evidence="1" type="ORF">BCR38DRAFT_335829</name>
</gene>
<protein>
    <submittedName>
        <fullName evidence="1">Uncharacterized protein</fullName>
    </submittedName>
</protein>